<dbReference type="EMBL" id="FPHH01000052">
    <property type="protein sequence ID" value="SFV58965.1"/>
    <property type="molecule type" value="Genomic_DNA"/>
</dbReference>
<organism evidence="1">
    <name type="scientific">hydrothermal vent metagenome</name>
    <dbReference type="NCBI Taxonomy" id="652676"/>
    <lineage>
        <taxon>unclassified sequences</taxon>
        <taxon>metagenomes</taxon>
        <taxon>ecological metagenomes</taxon>
    </lineage>
</organism>
<dbReference type="HAMAP" id="MF_02200">
    <property type="entry name" value="NapD"/>
    <property type="match status" value="1"/>
</dbReference>
<proteinExistence type="inferred from homology"/>
<protein>
    <submittedName>
        <fullName evidence="1">Periplasmic nitrate reductase component NapD</fullName>
    </submittedName>
</protein>
<dbReference type="Gene3D" id="3.30.70.920">
    <property type="match status" value="1"/>
</dbReference>
<accession>A0A1W1BZQ4</accession>
<dbReference type="AlphaFoldDB" id="A0A1W1BZQ4"/>
<sequence length="132" mass="14683">MNISSIVVQTTPQFLDEVVENLKNCGACDYHLHDEKGRIIITIEGEDVSEEIGKLKIIEAIPHVIAADMQMAYSEDELDANIKVINDSDAVPTILNEDDVDVERVVYHGDLKKKDSQLQEFAKDLSNATGIK</sequence>
<dbReference type="InterPro" id="IPR005623">
    <property type="entry name" value="Chaperone_NapD_NO3_reduct"/>
</dbReference>
<evidence type="ECO:0000313" key="1">
    <source>
        <dbReference type="EMBL" id="SFV58965.1"/>
    </source>
</evidence>
<name>A0A1W1BZQ4_9ZZZZ</name>
<dbReference type="Pfam" id="PF03927">
    <property type="entry name" value="NapD"/>
    <property type="match status" value="1"/>
</dbReference>
<gene>
    <name evidence="1" type="ORF">MNB_SM-5-968</name>
</gene>
<reference evidence="1" key="1">
    <citation type="submission" date="2016-10" db="EMBL/GenBank/DDBJ databases">
        <authorList>
            <person name="de Groot N.N."/>
        </authorList>
    </citation>
    <scope>NUCLEOTIDE SEQUENCE</scope>
</reference>